<gene>
    <name evidence="6" type="ORF">F6X51_21125</name>
</gene>
<dbReference type="InterPro" id="IPR036135">
    <property type="entry name" value="MoeA_linker/N_sf"/>
</dbReference>
<comment type="pathway">
    <text evidence="4">Cofactor biosynthesis; molybdopterin biosynthesis.</text>
</comment>
<keyword evidence="4" id="KW-0808">Transferase</keyword>
<dbReference type="UniPathway" id="UPA00344"/>
<dbReference type="InterPro" id="IPR036425">
    <property type="entry name" value="MoaB/Mog-like_dom_sf"/>
</dbReference>
<proteinExistence type="inferred from homology"/>
<dbReference type="InterPro" id="IPR038987">
    <property type="entry name" value="MoeA-like"/>
</dbReference>
<protein>
    <recommendedName>
        <fullName evidence="4">Molybdopterin molybdenumtransferase</fullName>
        <ecNumber evidence="4">2.10.1.1</ecNumber>
    </recommendedName>
</protein>
<dbReference type="InterPro" id="IPR001453">
    <property type="entry name" value="MoaB/Mog_dom"/>
</dbReference>
<feature type="domain" description="MoaB/Mog" evidence="5">
    <location>
        <begin position="169"/>
        <end position="295"/>
    </location>
</feature>
<dbReference type="Pfam" id="PF00994">
    <property type="entry name" value="MoCF_biosynth"/>
    <property type="match status" value="1"/>
</dbReference>
<comment type="caution">
    <text evidence="6">The sequence shown here is derived from an EMBL/GenBank/DDBJ whole genome shotgun (WGS) entry which is preliminary data.</text>
</comment>
<dbReference type="EMBL" id="VZZJ01000023">
    <property type="protein sequence ID" value="KAB1070833.1"/>
    <property type="molecule type" value="Genomic_DNA"/>
</dbReference>
<dbReference type="Gene3D" id="2.40.340.10">
    <property type="entry name" value="MoeA, C-terminal, domain IV"/>
    <property type="match status" value="1"/>
</dbReference>
<evidence type="ECO:0000313" key="6">
    <source>
        <dbReference type="EMBL" id="KAB1070833.1"/>
    </source>
</evidence>
<evidence type="ECO:0000256" key="1">
    <source>
        <dbReference type="ARBA" id="ARBA00002901"/>
    </source>
</evidence>
<dbReference type="Gene3D" id="3.40.980.10">
    <property type="entry name" value="MoaB/Mog-like domain"/>
    <property type="match status" value="1"/>
</dbReference>
<dbReference type="Pfam" id="PF03453">
    <property type="entry name" value="MoeA_N"/>
    <property type="match status" value="1"/>
</dbReference>
<dbReference type="GO" id="GO:0005829">
    <property type="term" value="C:cytosol"/>
    <property type="evidence" value="ECO:0007669"/>
    <property type="project" value="TreeGrafter"/>
</dbReference>
<dbReference type="Proteomes" id="UP000441523">
    <property type="component" value="Unassembled WGS sequence"/>
</dbReference>
<reference evidence="6 7" key="1">
    <citation type="submission" date="2019-09" db="EMBL/GenBank/DDBJ databases">
        <title>YIM 132548 draft genome.</title>
        <authorList>
            <person name="Jiang L."/>
        </authorList>
    </citation>
    <scope>NUCLEOTIDE SEQUENCE [LARGE SCALE GENOMIC DNA]</scope>
    <source>
        <strain evidence="6 7">YIM 132548</strain>
    </source>
</reference>
<organism evidence="6 7">
    <name type="scientific">Methylobacterium planeticum</name>
    <dbReference type="NCBI Taxonomy" id="2615211"/>
    <lineage>
        <taxon>Bacteria</taxon>
        <taxon>Pseudomonadati</taxon>
        <taxon>Pseudomonadota</taxon>
        <taxon>Alphaproteobacteria</taxon>
        <taxon>Hyphomicrobiales</taxon>
        <taxon>Methylobacteriaceae</taxon>
        <taxon>Methylobacterium</taxon>
    </lineage>
</organism>
<evidence type="ECO:0000313" key="7">
    <source>
        <dbReference type="Proteomes" id="UP000441523"/>
    </source>
</evidence>
<dbReference type="InterPro" id="IPR005110">
    <property type="entry name" value="MoeA_linker/N"/>
</dbReference>
<evidence type="ECO:0000259" key="5">
    <source>
        <dbReference type="SMART" id="SM00852"/>
    </source>
</evidence>
<dbReference type="PANTHER" id="PTHR10192">
    <property type="entry name" value="MOLYBDOPTERIN BIOSYNTHESIS PROTEIN"/>
    <property type="match status" value="1"/>
</dbReference>
<dbReference type="GO" id="GO:0061599">
    <property type="term" value="F:molybdopterin molybdotransferase activity"/>
    <property type="evidence" value="ECO:0007669"/>
    <property type="project" value="UniProtKB-UniRule"/>
</dbReference>
<evidence type="ECO:0000256" key="3">
    <source>
        <dbReference type="ARBA" id="ARBA00047317"/>
    </source>
</evidence>
<keyword evidence="4" id="KW-0501">Molybdenum cofactor biosynthesis</keyword>
<keyword evidence="4" id="KW-0479">Metal-binding</keyword>
<evidence type="ECO:0000256" key="2">
    <source>
        <dbReference type="ARBA" id="ARBA00010763"/>
    </source>
</evidence>
<accession>A0A6N6MM10</accession>
<comment type="function">
    <text evidence="1 4">Catalyzes the insertion of molybdate into adenylated molybdopterin with the concomitant release of AMP.</text>
</comment>
<dbReference type="GO" id="GO:0046872">
    <property type="term" value="F:metal ion binding"/>
    <property type="evidence" value="ECO:0007669"/>
    <property type="project" value="UniProtKB-UniRule"/>
</dbReference>
<dbReference type="RefSeq" id="WP_150965655.1">
    <property type="nucleotide sequence ID" value="NZ_VZZJ01000023.1"/>
</dbReference>
<dbReference type="Gene3D" id="3.90.105.10">
    <property type="entry name" value="Molybdopterin biosynthesis moea protein, domain 2"/>
    <property type="match status" value="1"/>
</dbReference>
<keyword evidence="7" id="KW-1185">Reference proteome</keyword>
<comment type="similarity">
    <text evidence="2 4">Belongs to the MoeA family.</text>
</comment>
<comment type="catalytic activity">
    <reaction evidence="3">
        <text>adenylyl-molybdopterin + molybdate = Mo-molybdopterin + AMP + H(+)</text>
        <dbReference type="Rhea" id="RHEA:35047"/>
        <dbReference type="ChEBI" id="CHEBI:15378"/>
        <dbReference type="ChEBI" id="CHEBI:36264"/>
        <dbReference type="ChEBI" id="CHEBI:62727"/>
        <dbReference type="ChEBI" id="CHEBI:71302"/>
        <dbReference type="ChEBI" id="CHEBI:456215"/>
        <dbReference type="EC" id="2.10.1.1"/>
    </reaction>
</comment>
<dbReference type="SUPFAM" id="SSF63882">
    <property type="entry name" value="MoeA N-terminal region -like"/>
    <property type="match status" value="1"/>
</dbReference>
<name>A0A6N6MM10_9HYPH</name>
<dbReference type="InterPro" id="IPR036688">
    <property type="entry name" value="MoeA_C_domain_IV_sf"/>
</dbReference>
<sequence length="386" mass="37869">MARASSAALMPLDEALARLRDGLAPVTPCILPLAEAVGRIAAATVTAAGPLPRGRSSLRDGWAAVAAEITGASPYAPVPLPRAPAWIEAGEALPPGHDTVLPAEAIAAAGPGAEAVSDAPAGDGTRPAGGDLAAGQELIGAGARVTALRALALAEAGLDTVAVRVPRVALVLTGAGRRAGPEARGAALAALVGRAGGRVASVADAAGGVADWADALAAAEADAILVVGGTGFGRADHAADALAAAGRLDGHGLALRPGETAGFGRIGATPVLLLPGRPEAMLAAFLALARPLLAVLAGARPEPARRATLRRKVTSGIGLSEIVFVAGTEEGAPLDAATPDVLTPDVLPLGGAELALGRLLLARGAILVPPEREGYSEGTPVAILPL</sequence>
<dbReference type="AlphaFoldDB" id="A0A6N6MM10"/>
<dbReference type="SUPFAM" id="SSF53218">
    <property type="entry name" value="Molybdenum cofactor biosynthesis proteins"/>
    <property type="match status" value="1"/>
</dbReference>
<comment type="cofactor">
    <cofactor evidence="4">
        <name>Mg(2+)</name>
        <dbReference type="ChEBI" id="CHEBI:18420"/>
    </cofactor>
</comment>
<dbReference type="Gene3D" id="2.170.190.11">
    <property type="entry name" value="Molybdopterin biosynthesis moea protein, domain 3"/>
    <property type="match status" value="1"/>
</dbReference>
<dbReference type="SMART" id="SM00852">
    <property type="entry name" value="MoCF_biosynth"/>
    <property type="match status" value="1"/>
</dbReference>
<keyword evidence="4" id="KW-0460">Magnesium</keyword>
<dbReference type="EC" id="2.10.1.1" evidence="4"/>
<dbReference type="PANTHER" id="PTHR10192:SF5">
    <property type="entry name" value="GEPHYRIN"/>
    <property type="match status" value="1"/>
</dbReference>
<dbReference type="GO" id="GO:0006777">
    <property type="term" value="P:Mo-molybdopterin cofactor biosynthetic process"/>
    <property type="evidence" value="ECO:0007669"/>
    <property type="project" value="UniProtKB-UniRule"/>
</dbReference>
<keyword evidence="4" id="KW-0500">Molybdenum</keyword>
<evidence type="ECO:0000256" key="4">
    <source>
        <dbReference type="RuleBase" id="RU365090"/>
    </source>
</evidence>